<dbReference type="GO" id="GO:0016829">
    <property type="term" value="F:lyase activity"/>
    <property type="evidence" value="ECO:0007669"/>
    <property type="project" value="UniProtKB-KW"/>
</dbReference>
<dbReference type="EC" id="4.6.1.-" evidence="11"/>
<comment type="subunit">
    <text evidence="3 11">Monomer.</text>
</comment>
<keyword evidence="8 11" id="KW-0694">RNA-binding</keyword>
<dbReference type="SUPFAM" id="SSF142877">
    <property type="entry name" value="EndoU-like"/>
    <property type="match status" value="1"/>
</dbReference>
<sequence>MNRKSEDTSYLETNKKKELSCNIQDDKKLRFGAKIPSKSVSQGEVNVVSSELWTLDTDRAGPDDVIINTSGTELFQYVNEDVLKRKTFAKFDKMRDNYNPDIGVPEPPCSACRQDESEFLDMIIETPVMQRLWNFFIDKDISSSDKAEFKQQLYDTWFKPYSRSNGPLDSSGFEHVFLGETRNSEVTGFHNWVQYYREQQKSTMTLKRYLATCESKVSKISFEWDGFLKPITGFWVGTTPEIEMALYTLCFLGRPNQVCSAIEVVYANWSKETGKANAMKQSIIFSVQSLIAVSLLLQLGLAKEGGFLKGALSTFEGQTIKFGVKFPKFSKQGICEFGAINTHAVIQTNPKIFNVGDAFDMEAELTTFADSLLCSDYSYEFFIICEDSLEEELLVSRIKVFVKDQLVICRDPHFSQSVEGTDDNFGKVKNIICYDLYGKSLEKYEIISDLELGGSVQIELRDDYYIGRVILSSKLGKVAINTTHVSLPSNEIIDWNNSQSITIKDSDPNWRLFVRLNGKDISIEYENGIRKLNFGVFRIKQEYGESFLNVKIDKSTAKDGIFDKLHGGIFGEISKKQYQFFEPVQANGKGVTAVKVDGRIVKSSQHGMGLKADDKCISISLGELLYPKTIEMFKTL</sequence>
<reference evidence="13 14" key="1">
    <citation type="submission" date="2020-08" db="EMBL/GenBank/DDBJ databases">
        <authorList>
            <person name="Hejnol A."/>
        </authorList>
    </citation>
    <scope>NUCLEOTIDE SEQUENCE [LARGE SCALE GENOMIC DNA]</scope>
</reference>
<evidence type="ECO:0000256" key="9">
    <source>
        <dbReference type="ARBA" id="ARBA00023211"/>
    </source>
</evidence>
<dbReference type="Proteomes" id="UP000549394">
    <property type="component" value="Unassembled WGS sequence"/>
</dbReference>
<keyword evidence="7 11" id="KW-0378">Hydrolase</keyword>
<keyword evidence="14" id="KW-1185">Reference proteome</keyword>
<feature type="domain" description="EndoU" evidence="12">
    <location>
        <begin position="1"/>
        <end position="289"/>
    </location>
</feature>
<dbReference type="GO" id="GO:0046872">
    <property type="term" value="F:metal ion binding"/>
    <property type="evidence" value="ECO:0007669"/>
    <property type="project" value="UniProtKB-UniRule"/>
</dbReference>
<evidence type="ECO:0000256" key="5">
    <source>
        <dbReference type="ARBA" id="ARBA00022723"/>
    </source>
</evidence>
<evidence type="ECO:0000256" key="7">
    <source>
        <dbReference type="ARBA" id="ARBA00022801"/>
    </source>
</evidence>
<evidence type="ECO:0000256" key="1">
    <source>
        <dbReference type="ARBA" id="ARBA00001936"/>
    </source>
</evidence>
<evidence type="ECO:0000256" key="11">
    <source>
        <dbReference type="RuleBase" id="RU367085"/>
    </source>
</evidence>
<accession>A0A7I8VXS6</accession>
<evidence type="ECO:0000256" key="10">
    <source>
        <dbReference type="ARBA" id="ARBA00023239"/>
    </source>
</evidence>
<dbReference type="GO" id="GO:0003723">
    <property type="term" value="F:RNA binding"/>
    <property type="evidence" value="ECO:0007669"/>
    <property type="project" value="UniProtKB-UniRule"/>
</dbReference>
<comment type="cofactor">
    <cofactor evidence="1 11">
        <name>Mn(2+)</name>
        <dbReference type="ChEBI" id="CHEBI:29035"/>
    </cofactor>
</comment>
<protein>
    <recommendedName>
        <fullName evidence="11">Uridylate-specific endoribonuclease</fullName>
        <ecNumber evidence="11">4.6.1.-</ecNumber>
    </recommendedName>
</protein>
<comment type="caution">
    <text evidence="13">The sequence shown here is derived from an EMBL/GenBank/DDBJ whole genome shotgun (WGS) entry which is preliminary data.</text>
</comment>
<dbReference type="OrthoDB" id="430326at2759"/>
<keyword evidence="10" id="KW-0456">Lyase</keyword>
<evidence type="ECO:0000259" key="12">
    <source>
        <dbReference type="PROSITE" id="PS51959"/>
    </source>
</evidence>
<dbReference type="AlphaFoldDB" id="A0A7I8VXS6"/>
<proteinExistence type="inferred from homology"/>
<gene>
    <name evidence="13" type="ORF">DGYR_LOCUS9170</name>
</gene>
<dbReference type="CDD" id="cd21159">
    <property type="entry name" value="XendoU"/>
    <property type="match status" value="1"/>
</dbReference>
<evidence type="ECO:0000256" key="6">
    <source>
        <dbReference type="ARBA" id="ARBA00022759"/>
    </source>
</evidence>
<dbReference type="InterPro" id="IPR037227">
    <property type="entry name" value="EndoU-like"/>
</dbReference>
<evidence type="ECO:0000256" key="2">
    <source>
        <dbReference type="ARBA" id="ARBA00010168"/>
    </source>
</evidence>
<keyword evidence="5 11" id="KW-0479">Metal-binding</keyword>
<name>A0A7I8VXS6_9ANNE</name>
<dbReference type="Pfam" id="PF09412">
    <property type="entry name" value="XendoU"/>
    <property type="match status" value="1"/>
</dbReference>
<dbReference type="InterPro" id="IPR018998">
    <property type="entry name" value="EndoU_C"/>
</dbReference>
<evidence type="ECO:0000313" key="14">
    <source>
        <dbReference type="Proteomes" id="UP000549394"/>
    </source>
</evidence>
<evidence type="ECO:0000256" key="3">
    <source>
        <dbReference type="ARBA" id="ARBA00011245"/>
    </source>
</evidence>
<keyword evidence="4 11" id="KW-0540">Nuclease</keyword>
<dbReference type="GO" id="GO:0004521">
    <property type="term" value="F:RNA endonuclease activity"/>
    <property type="evidence" value="ECO:0007669"/>
    <property type="project" value="UniProtKB-UniRule"/>
</dbReference>
<dbReference type="GO" id="GO:0016787">
    <property type="term" value="F:hydrolase activity"/>
    <property type="evidence" value="ECO:0007669"/>
    <property type="project" value="UniProtKB-KW"/>
</dbReference>
<organism evidence="13 14">
    <name type="scientific">Dimorphilus gyrociliatus</name>
    <dbReference type="NCBI Taxonomy" id="2664684"/>
    <lineage>
        <taxon>Eukaryota</taxon>
        <taxon>Metazoa</taxon>
        <taxon>Spiralia</taxon>
        <taxon>Lophotrochozoa</taxon>
        <taxon>Annelida</taxon>
        <taxon>Polychaeta</taxon>
        <taxon>Polychaeta incertae sedis</taxon>
        <taxon>Dinophilidae</taxon>
        <taxon>Dimorphilus</taxon>
    </lineage>
</organism>
<keyword evidence="6 11" id="KW-0255">Endonuclease</keyword>
<evidence type="ECO:0000256" key="8">
    <source>
        <dbReference type="ARBA" id="ARBA00022884"/>
    </source>
</evidence>
<comment type="similarity">
    <text evidence="2 11">Belongs to the ENDOU family.</text>
</comment>
<dbReference type="EMBL" id="CAJFCJ010000014">
    <property type="protein sequence ID" value="CAD5121184.1"/>
    <property type="molecule type" value="Genomic_DNA"/>
</dbReference>
<dbReference type="PROSITE" id="PS51959">
    <property type="entry name" value="ENDOU"/>
    <property type="match status" value="1"/>
</dbReference>
<dbReference type="PANTHER" id="PTHR12439">
    <property type="entry name" value="PLACENTAL PROTEIN 11-RELATED"/>
    <property type="match status" value="1"/>
</dbReference>
<dbReference type="InterPro" id="IPR039787">
    <property type="entry name" value="ENDOU"/>
</dbReference>
<comment type="catalytic activity">
    <reaction evidence="11">
        <text>ribonucleotidyl-uridine-RNA = a 5'-end dephospho-uridine-RNA + a 3'-end 2',3'-cyclophospho-ribonucleotide-RNA</text>
        <dbReference type="Rhea" id="RHEA:67792"/>
        <dbReference type="Rhea" id="RHEA-COMP:10464"/>
        <dbReference type="Rhea" id="RHEA-COMP:17354"/>
        <dbReference type="Rhea" id="RHEA-COMP:17356"/>
        <dbReference type="ChEBI" id="CHEBI:83064"/>
        <dbReference type="ChEBI" id="CHEBI:173117"/>
        <dbReference type="ChEBI" id="CHEBI:173224"/>
    </reaction>
</comment>
<dbReference type="PANTHER" id="PTHR12439:SF11">
    <property type="entry name" value="URIDYLATE-SPECIFIC ENDORIBONUCLEASE"/>
    <property type="match status" value="1"/>
</dbReference>
<keyword evidence="9 11" id="KW-0464">Manganese</keyword>
<evidence type="ECO:0000313" key="13">
    <source>
        <dbReference type="EMBL" id="CAD5121184.1"/>
    </source>
</evidence>
<evidence type="ECO:0000256" key="4">
    <source>
        <dbReference type="ARBA" id="ARBA00022722"/>
    </source>
</evidence>